<dbReference type="AlphaFoldDB" id="A0A1H3E3T5"/>
<dbReference type="SMART" id="SM00448">
    <property type="entry name" value="REC"/>
    <property type="match status" value="1"/>
</dbReference>
<keyword evidence="1" id="KW-0597">Phosphoprotein</keyword>
<dbReference type="PROSITE" id="PS50930">
    <property type="entry name" value="HTH_LYTTR"/>
    <property type="match status" value="1"/>
</dbReference>
<dbReference type="SUPFAM" id="SSF52172">
    <property type="entry name" value="CheY-like"/>
    <property type="match status" value="1"/>
</dbReference>
<organism evidence="4 5">
    <name type="scientific">Flavobacterium degerlachei</name>
    <dbReference type="NCBI Taxonomy" id="229203"/>
    <lineage>
        <taxon>Bacteria</taxon>
        <taxon>Pseudomonadati</taxon>
        <taxon>Bacteroidota</taxon>
        <taxon>Flavobacteriia</taxon>
        <taxon>Flavobacteriales</taxon>
        <taxon>Flavobacteriaceae</taxon>
        <taxon>Flavobacterium</taxon>
    </lineage>
</organism>
<dbReference type="InterPro" id="IPR011006">
    <property type="entry name" value="CheY-like_superfamily"/>
</dbReference>
<accession>A0A1H3E3T5</accession>
<dbReference type="PROSITE" id="PS50110">
    <property type="entry name" value="RESPONSE_REGULATORY"/>
    <property type="match status" value="1"/>
</dbReference>
<name>A0A1H3E3T5_9FLAO</name>
<keyword evidence="5" id="KW-1185">Reference proteome</keyword>
<dbReference type="Proteomes" id="UP000198569">
    <property type="component" value="Unassembled WGS sequence"/>
</dbReference>
<dbReference type="PANTHER" id="PTHR37299">
    <property type="entry name" value="TRANSCRIPTIONAL REGULATOR-RELATED"/>
    <property type="match status" value="1"/>
</dbReference>
<feature type="modified residue" description="4-aspartylphosphate" evidence="1">
    <location>
        <position position="54"/>
    </location>
</feature>
<dbReference type="RefSeq" id="WP_091434271.1">
    <property type="nucleotide sequence ID" value="NZ_FNMV01000014.1"/>
</dbReference>
<dbReference type="InterPro" id="IPR046947">
    <property type="entry name" value="LytR-like"/>
</dbReference>
<dbReference type="Gene3D" id="2.40.50.1020">
    <property type="entry name" value="LytTr DNA-binding domain"/>
    <property type="match status" value="1"/>
</dbReference>
<protein>
    <submittedName>
        <fullName evidence="4">Two component transcriptional regulator, LytTR family</fullName>
    </submittedName>
</protein>
<dbReference type="OrthoDB" id="2168082at2"/>
<feature type="domain" description="Response regulatory" evidence="2">
    <location>
        <begin position="3"/>
        <end position="114"/>
    </location>
</feature>
<dbReference type="Pfam" id="PF00072">
    <property type="entry name" value="Response_reg"/>
    <property type="match status" value="1"/>
</dbReference>
<dbReference type="EMBL" id="FNMV01000014">
    <property type="protein sequence ID" value="SDX73341.1"/>
    <property type="molecule type" value="Genomic_DNA"/>
</dbReference>
<dbReference type="SMART" id="SM00850">
    <property type="entry name" value="LytTR"/>
    <property type="match status" value="1"/>
</dbReference>
<dbReference type="PANTHER" id="PTHR37299:SF1">
    <property type="entry name" value="STAGE 0 SPORULATION PROTEIN A HOMOLOG"/>
    <property type="match status" value="1"/>
</dbReference>
<dbReference type="InterPro" id="IPR007492">
    <property type="entry name" value="LytTR_DNA-bd_dom"/>
</dbReference>
<evidence type="ECO:0000259" key="3">
    <source>
        <dbReference type="PROSITE" id="PS50930"/>
    </source>
</evidence>
<dbReference type="Pfam" id="PF04397">
    <property type="entry name" value="LytTR"/>
    <property type="match status" value="1"/>
</dbReference>
<reference evidence="5" key="1">
    <citation type="submission" date="2016-10" db="EMBL/GenBank/DDBJ databases">
        <authorList>
            <person name="Varghese N."/>
            <person name="Submissions S."/>
        </authorList>
    </citation>
    <scope>NUCLEOTIDE SEQUENCE [LARGE SCALE GENOMIC DNA]</scope>
    <source>
        <strain evidence="5">DSM 15718</strain>
    </source>
</reference>
<dbReference type="Gene3D" id="3.40.50.2300">
    <property type="match status" value="1"/>
</dbReference>
<gene>
    <name evidence="4" type="ORF">SAMN05444338_11433</name>
</gene>
<evidence type="ECO:0000313" key="5">
    <source>
        <dbReference type="Proteomes" id="UP000198569"/>
    </source>
</evidence>
<evidence type="ECO:0000259" key="2">
    <source>
        <dbReference type="PROSITE" id="PS50110"/>
    </source>
</evidence>
<evidence type="ECO:0000313" key="4">
    <source>
        <dbReference type="EMBL" id="SDX73341.1"/>
    </source>
</evidence>
<proteinExistence type="predicted"/>
<evidence type="ECO:0000256" key="1">
    <source>
        <dbReference type="PROSITE-ProRule" id="PRU00169"/>
    </source>
</evidence>
<feature type="domain" description="HTH LytTR-type" evidence="3">
    <location>
        <begin position="138"/>
        <end position="236"/>
    </location>
</feature>
<dbReference type="GO" id="GO:0000156">
    <property type="term" value="F:phosphorelay response regulator activity"/>
    <property type="evidence" value="ECO:0007669"/>
    <property type="project" value="InterPro"/>
</dbReference>
<dbReference type="InterPro" id="IPR001789">
    <property type="entry name" value="Sig_transdc_resp-reg_receiver"/>
</dbReference>
<dbReference type="GO" id="GO:0003677">
    <property type="term" value="F:DNA binding"/>
    <property type="evidence" value="ECO:0007669"/>
    <property type="project" value="InterPro"/>
</dbReference>
<dbReference type="STRING" id="229203.SAMN05444338_11433"/>
<sequence>MIHYLIVDDEPIAHRIIENYCENLPHLEKKGNCYNAFEAMQFLNENEVDLLFLDINMPKLSGFDFLKTIANPPKIIVTTAYKEFALEGYELNISDYLLKPFSFERFVKSINKTIFPAKEKDTSLVVAKPEIESVASSFFLKGDKKHSQVHFKDLLFIEAYGHYTKVYLKNEIIVSHEKISSFEKLLPESHFIRTHKSFIVAKNEIKHIEGNRIIIQNHKIPIGQTYKGNVNKLFLVN</sequence>